<evidence type="ECO:0000313" key="2">
    <source>
        <dbReference type="EMBL" id="VVE80867.1"/>
    </source>
</evidence>
<protein>
    <submittedName>
        <fullName evidence="2">Uncharacterized protein</fullName>
    </submittedName>
</protein>
<evidence type="ECO:0000256" key="1">
    <source>
        <dbReference type="SAM" id="MobiDB-lite"/>
    </source>
</evidence>
<dbReference type="Proteomes" id="UP000335538">
    <property type="component" value="Unassembled WGS sequence"/>
</dbReference>
<reference evidence="2 3" key="1">
    <citation type="submission" date="2019-08" db="EMBL/GenBank/DDBJ databases">
        <authorList>
            <person name="Peeters C."/>
        </authorList>
    </citation>
    <scope>NUCLEOTIDE SEQUENCE [LARGE SCALE GENOMIC DNA]</scope>
    <source>
        <strain evidence="2 3">LMG 31121</strain>
    </source>
</reference>
<feature type="region of interest" description="Disordered" evidence="1">
    <location>
        <begin position="55"/>
        <end position="81"/>
    </location>
</feature>
<proteinExistence type="predicted"/>
<name>A0A5E5B6R3_9BURK</name>
<accession>A0A5E5B6R3</accession>
<sequence length="81" mass="8757">MTDVTGVAGAMIESDEDDIAQTFSEDREVTHCTVRLPASSVQSARDACHIVTKPYNRRTHNLPPRADSDGAAMNGCRNAHS</sequence>
<evidence type="ECO:0000313" key="3">
    <source>
        <dbReference type="Proteomes" id="UP000335538"/>
    </source>
</evidence>
<gene>
    <name evidence="2" type="ORF">PSP31121_02950</name>
</gene>
<dbReference type="EMBL" id="CABPSR010000006">
    <property type="protein sequence ID" value="VVE80867.1"/>
    <property type="molecule type" value="Genomic_DNA"/>
</dbReference>
<organism evidence="2 3">
    <name type="scientific">Pandoraea sputorum</name>
    <dbReference type="NCBI Taxonomy" id="93222"/>
    <lineage>
        <taxon>Bacteria</taxon>
        <taxon>Pseudomonadati</taxon>
        <taxon>Pseudomonadota</taxon>
        <taxon>Betaproteobacteria</taxon>
        <taxon>Burkholderiales</taxon>
        <taxon>Burkholderiaceae</taxon>
        <taxon>Pandoraea</taxon>
    </lineage>
</organism>
<dbReference type="AlphaFoldDB" id="A0A5E5B6R3"/>